<reference evidence="1" key="1">
    <citation type="submission" date="2013-11" db="EMBL/GenBank/DDBJ databases">
        <title>Genome sequence of the fusiform rust pathogen reveals effectors for host alternation and coevolution with pine.</title>
        <authorList>
            <consortium name="DOE Joint Genome Institute"/>
            <person name="Smith K."/>
            <person name="Pendleton A."/>
            <person name="Kubisiak T."/>
            <person name="Anderson C."/>
            <person name="Salamov A."/>
            <person name="Aerts A."/>
            <person name="Riley R."/>
            <person name="Clum A."/>
            <person name="Lindquist E."/>
            <person name="Ence D."/>
            <person name="Campbell M."/>
            <person name="Kronenberg Z."/>
            <person name="Feau N."/>
            <person name="Dhillon B."/>
            <person name="Hamelin R."/>
            <person name="Burleigh J."/>
            <person name="Smith J."/>
            <person name="Yandell M."/>
            <person name="Nelson C."/>
            <person name="Grigoriev I."/>
            <person name="Davis J."/>
        </authorList>
    </citation>
    <scope>NUCLEOTIDE SEQUENCE</scope>
    <source>
        <strain evidence="1">G11</strain>
    </source>
</reference>
<evidence type="ECO:0000313" key="1">
    <source>
        <dbReference type="EMBL" id="KAG0151092.1"/>
    </source>
</evidence>
<keyword evidence="2" id="KW-1185">Reference proteome</keyword>
<protein>
    <submittedName>
        <fullName evidence="1">Uncharacterized protein</fullName>
    </submittedName>
</protein>
<organism evidence="1 2">
    <name type="scientific">Cronartium quercuum f. sp. fusiforme G11</name>
    <dbReference type="NCBI Taxonomy" id="708437"/>
    <lineage>
        <taxon>Eukaryota</taxon>
        <taxon>Fungi</taxon>
        <taxon>Dikarya</taxon>
        <taxon>Basidiomycota</taxon>
        <taxon>Pucciniomycotina</taxon>
        <taxon>Pucciniomycetes</taxon>
        <taxon>Pucciniales</taxon>
        <taxon>Coleosporiaceae</taxon>
        <taxon>Cronartium</taxon>
    </lineage>
</organism>
<dbReference type="EMBL" id="MU167215">
    <property type="protein sequence ID" value="KAG0151092.1"/>
    <property type="molecule type" value="Genomic_DNA"/>
</dbReference>
<name>A0A9P6NT14_9BASI</name>
<accession>A0A9P6NT14</accession>
<evidence type="ECO:0000313" key="2">
    <source>
        <dbReference type="Proteomes" id="UP000886653"/>
    </source>
</evidence>
<dbReference type="Proteomes" id="UP000886653">
    <property type="component" value="Unassembled WGS sequence"/>
</dbReference>
<dbReference type="AlphaFoldDB" id="A0A9P6NT14"/>
<sequence length="192" mass="21488">MARARVFRSRPENLSPREMMVCTLSSCAPLPDTNDNQQAWVQKSVGLSGSQAIDWGSPLQIVIDGQCIAYHQRPNSSVDRITTLDLRLFMCLLFLIQFESFPYLYSKSNTPQPFQHSTQTMRSYSHSNASKTSWNRVAKASWDGLLAVFYRLCQVLIFLPLDSSSPQAEAQGDTGHGFDVTTDEKGYKLGGI</sequence>
<proteinExistence type="predicted"/>
<gene>
    <name evidence="1" type="ORF">CROQUDRAFT_87213</name>
</gene>
<comment type="caution">
    <text evidence="1">The sequence shown here is derived from an EMBL/GenBank/DDBJ whole genome shotgun (WGS) entry which is preliminary data.</text>
</comment>